<dbReference type="EMBL" id="JAEEGC010000190">
    <property type="protein sequence ID" value="MBV7276582.1"/>
    <property type="molecule type" value="Genomic_DNA"/>
</dbReference>
<keyword evidence="1" id="KW-0732">Signal</keyword>
<comment type="caution">
    <text evidence="2">The sequence shown here is derived from an EMBL/GenBank/DDBJ whole genome shotgun (WGS) entry which is preliminary data.</text>
</comment>
<feature type="chain" id="PRO_5037383241" description="SbsA Ig-like domain-containing protein" evidence="1">
    <location>
        <begin position="30"/>
        <end position="241"/>
    </location>
</feature>
<reference evidence="2" key="1">
    <citation type="submission" date="2020-12" db="EMBL/GenBank/DDBJ databases">
        <title>Clostridium thailandense sp. nov., a novel acetogenic bacterium isolated from peat land soil in Thailand.</title>
        <authorList>
            <person name="Chaikitkaew S."/>
            <person name="Birkeland N.K."/>
        </authorList>
    </citation>
    <scope>NUCLEOTIDE SEQUENCE</scope>
    <source>
        <strain evidence="2">PL3</strain>
    </source>
</reference>
<sequence length="241" mass="27042">MRLSKIKIHIFLLFLLLYLLSTFNKTAYAASVAEASSAISTQLPAQSNVSINKSWTITFTGQITWNQIDGINILNNSTFIPIKVNKISSTSLSITPIIFYQADSKYTLKIFLKNGRKYHLDFTTEPITTTLNSKPRVLGVQYRDDGNIYVKFDKAIDKETAFVTSNWELNGDKISNLGFKTSDFDISSDSTTVELKNLKRYIDVGSNIISIHSGIKDSYGNSVESDTIKSFEYIPYNIATP</sequence>
<evidence type="ECO:0000313" key="2">
    <source>
        <dbReference type="EMBL" id="MBV7276582.1"/>
    </source>
</evidence>
<organism evidence="2 3">
    <name type="scientific">Clostridium thailandense</name>
    <dbReference type="NCBI Taxonomy" id="2794346"/>
    <lineage>
        <taxon>Bacteria</taxon>
        <taxon>Bacillati</taxon>
        <taxon>Bacillota</taxon>
        <taxon>Clostridia</taxon>
        <taxon>Eubacteriales</taxon>
        <taxon>Clostridiaceae</taxon>
        <taxon>Clostridium</taxon>
    </lineage>
</organism>
<dbReference type="Proteomes" id="UP000694308">
    <property type="component" value="Unassembled WGS sequence"/>
</dbReference>
<feature type="signal peptide" evidence="1">
    <location>
        <begin position="1"/>
        <end position="29"/>
    </location>
</feature>
<gene>
    <name evidence="2" type="ORF">I6U48_27295</name>
</gene>
<keyword evidence="3" id="KW-1185">Reference proteome</keyword>
<evidence type="ECO:0000313" key="3">
    <source>
        <dbReference type="Proteomes" id="UP000694308"/>
    </source>
</evidence>
<dbReference type="AlphaFoldDB" id="A0A949TWE9"/>
<protein>
    <recommendedName>
        <fullName evidence="4">SbsA Ig-like domain-containing protein</fullName>
    </recommendedName>
</protein>
<name>A0A949TWE9_9CLOT</name>
<evidence type="ECO:0008006" key="4">
    <source>
        <dbReference type="Google" id="ProtNLM"/>
    </source>
</evidence>
<dbReference type="RefSeq" id="WP_218323663.1">
    <property type="nucleotide sequence ID" value="NZ_JAEEGC010000190.1"/>
</dbReference>
<proteinExistence type="predicted"/>
<accession>A0A949TWE9</accession>
<evidence type="ECO:0000256" key="1">
    <source>
        <dbReference type="SAM" id="SignalP"/>
    </source>
</evidence>